<protein>
    <submittedName>
        <fullName evidence="2">Uncharacterized protein</fullName>
    </submittedName>
</protein>
<keyword evidence="1" id="KW-0812">Transmembrane</keyword>
<feature type="transmembrane region" description="Helical" evidence="1">
    <location>
        <begin position="30"/>
        <end position="46"/>
    </location>
</feature>
<evidence type="ECO:0000256" key="1">
    <source>
        <dbReference type="SAM" id="Phobius"/>
    </source>
</evidence>
<keyword evidence="1" id="KW-0472">Membrane</keyword>
<name>A0A382VT26_9ZZZZ</name>
<feature type="non-terminal residue" evidence="2">
    <location>
        <position position="79"/>
    </location>
</feature>
<keyword evidence="1" id="KW-1133">Transmembrane helix</keyword>
<dbReference type="AlphaFoldDB" id="A0A382VT26"/>
<accession>A0A382VT26</accession>
<organism evidence="2">
    <name type="scientific">marine metagenome</name>
    <dbReference type="NCBI Taxonomy" id="408172"/>
    <lineage>
        <taxon>unclassified sequences</taxon>
        <taxon>metagenomes</taxon>
        <taxon>ecological metagenomes</taxon>
    </lineage>
</organism>
<dbReference type="EMBL" id="UINC01154393">
    <property type="protein sequence ID" value="SVD49652.1"/>
    <property type="molecule type" value="Genomic_DNA"/>
</dbReference>
<sequence>MTAGGILLLMLWMGSHLLVLNTVRVTRQPHITFVMISMMLMLAYLMKPYTYDLNKYSIFFHTGFIETYGWHSTNGEFRL</sequence>
<gene>
    <name evidence="2" type="ORF">METZ01_LOCUS402506</name>
</gene>
<proteinExistence type="predicted"/>
<reference evidence="2" key="1">
    <citation type="submission" date="2018-05" db="EMBL/GenBank/DDBJ databases">
        <authorList>
            <person name="Lanie J.A."/>
            <person name="Ng W.-L."/>
            <person name="Kazmierczak K.M."/>
            <person name="Andrzejewski T.M."/>
            <person name="Davidsen T.M."/>
            <person name="Wayne K.J."/>
            <person name="Tettelin H."/>
            <person name="Glass J.I."/>
            <person name="Rusch D."/>
            <person name="Podicherti R."/>
            <person name="Tsui H.-C.T."/>
            <person name="Winkler M.E."/>
        </authorList>
    </citation>
    <scope>NUCLEOTIDE SEQUENCE</scope>
</reference>
<evidence type="ECO:0000313" key="2">
    <source>
        <dbReference type="EMBL" id="SVD49652.1"/>
    </source>
</evidence>